<dbReference type="GO" id="GO:0004852">
    <property type="term" value="F:uroporphyrinogen-III synthase activity"/>
    <property type="evidence" value="ECO:0007669"/>
    <property type="project" value="InterPro"/>
</dbReference>
<dbReference type="InterPro" id="IPR003754">
    <property type="entry name" value="4pyrrol_synth_uPrphyn_synth"/>
</dbReference>
<dbReference type="SUPFAM" id="SSF69618">
    <property type="entry name" value="HemD-like"/>
    <property type="match status" value="1"/>
</dbReference>
<feature type="domain" description="Tetrapyrrole biosynthesis uroporphyrinogen III synthase" evidence="1">
    <location>
        <begin position="16"/>
        <end position="217"/>
    </location>
</feature>
<dbReference type="AlphaFoldDB" id="A0A4Q2KMV8"/>
<protein>
    <submittedName>
        <fullName evidence="2">Uroporphyrinogen-III synthase</fullName>
    </submittedName>
</protein>
<dbReference type="CDD" id="cd06578">
    <property type="entry name" value="HemD"/>
    <property type="match status" value="1"/>
</dbReference>
<dbReference type="OrthoDB" id="7424801at2"/>
<keyword evidence="3" id="KW-1185">Reference proteome</keyword>
<dbReference type="Pfam" id="PF02602">
    <property type="entry name" value="HEM4"/>
    <property type="match status" value="1"/>
</dbReference>
<sequence length="225" mass="23448">MKIFAVRPEPGLSATIETARAVGIAVEGCPLADVAPVAWQPPPDSGFDALLLGSANAVRHAGPALARWRDRPVHVVGDATAKAAQAAGLKVASVGEGHLQPVLDRLASKNPMRLLRLTGEAHVPLVPPGNVSIETRVVYRVVHRPIPEELAVDLAQGGVVLLHSGEAARHFARECDRLGLSRAGISLAVLAPRIGEAAGSGWGRVEIAARPADGALLALVRDICH</sequence>
<evidence type="ECO:0000313" key="2">
    <source>
        <dbReference type="EMBL" id="RXZ65610.1"/>
    </source>
</evidence>
<accession>A0A4Q2KMV8</accession>
<dbReference type="InterPro" id="IPR036108">
    <property type="entry name" value="4pyrrol_syn_uPrphyn_synt_sf"/>
</dbReference>
<dbReference type="EMBL" id="SDPV01000001">
    <property type="protein sequence ID" value="RXZ65610.1"/>
    <property type="molecule type" value="Genomic_DNA"/>
</dbReference>
<comment type="caution">
    <text evidence="2">The sequence shown here is derived from an EMBL/GenBank/DDBJ whole genome shotgun (WGS) entry which is preliminary data.</text>
</comment>
<dbReference type="Proteomes" id="UP000293623">
    <property type="component" value="Unassembled WGS sequence"/>
</dbReference>
<reference evidence="2 3" key="1">
    <citation type="submission" date="2019-01" db="EMBL/GenBank/DDBJ databases">
        <title>Altererythrobacter rhizovicinus sp. nov., isolated from the rhizosphere soil of Haloxylon ammodendron.</title>
        <authorList>
            <person name="Li H.-P."/>
            <person name="Gou J.-Y."/>
            <person name="Yao D."/>
            <person name="Han Q.-Q."/>
            <person name="Shao K.-Z."/>
            <person name="Zhao Q."/>
            <person name="Zhang J.-L."/>
        </authorList>
    </citation>
    <scope>NUCLEOTIDE SEQUENCE [LARGE SCALE GENOMIC DNA]</scope>
    <source>
        <strain evidence="2 3">AY-3R</strain>
    </source>
</reference>
<gene>
    <name evidence="2" type="ORF">ETX26_02390</name>
</gene>
<dbReference type="GO" id="GO:0033014">
    <property type="term" value="P:tetrapyrrole biosynthetic process"/>
    <property type="evidence" value="ECO:0007669"/>
    <property type="project" value="InterPro"/>
</dbReference>
<dbReference type="Gene3D" id="3.40.50.10090">
    <property type="match status" value="2"/>
</dbReference>
<dbReference type="RefSeq" id="WP_129523093.1">
    <property type="nucleotide sequence ID" value="NZ_SDPV01000001.1"/>
</dbReference>
<organism evidence="2 3">
    <name type="scientific">Pelagerythrobacter rhizovicinus</name>
    <dbReference type="NCBI Taxonomy" id="2268576"/>
    <lineage>
        <taxon>Bacteria</taxon>
        <taxon>Pseudomonadati</taxon>
        <taxon>Pseudomonadota</taxon>
        <taxon>Alphaproteobacteria</taxon>
        <taxon>Sphingomonadales</taxon>
        <taxon>Erythrobacteraceae</taxon>
        <taxon>Pelagerythrobacter</taxon>
    </lineage>
</organism>
<name>A0A4Q2KMV8_9SPHN</name>
<proteinExistence type="predicted"/>
<evidence type="ECO:0000259" key="1">
    <source>
        <dbReference type="Pfam" id="PF02602"/>
    </source>
</evidence>
<evidence type="ECO:0000313" key="3">
    <source>
        <dbReference type="Proteomes" id="UP000293623"/>
    </source>
</evidence>